<evidence type="ECO:0000256" key="2">
    <source>
        <dbReference type="SAM" id="Phobius"/>
    </source>
</evidence>
<keyword evidence="6" id="KW-1185">Reference proteome</keyword>
<keyword evidence="2" id="KW-0812">Transmembrane</keyword>
<feature type="domain" description="PAC" evidence="4">
    <location>
        <begin position="247"/>
        <end position="299"/>
    </location>
</feature>
<dbReference type="PANTHER" id="PTHR44757:SF2">
    <property type="entry name" value="BIOFILM ARCHITECTURE MAINTENANCE PROTEIN MBAA"/>
    <property type="match status" value="1"/>
</dbReference>
<dbReference type="PROSITE" id="PS50112">
    <property type="entry name" value="PAS"/>
    <property type="match status" value="1"/>
</dbReference>
<name>A0A7W5DZI2_9BACT</name>
<dbReference type="InterPro" id="IPR035965">
    <property type="entry name" value="PAS-like_dom_sf"/>
</dbReference>
<dbReference type="EMBL" id="JACHXU010000009">
    <property type="protein sequence ID" value="MBB3207064.1"/>
    <property type="molecule type" value="Genomic_DNA"/>
</dbReference>
<accession>A0A7W5DZI2</accession>
<dbReference type="NCBIfam" id="TIGR00229">
    <property type="entry name" value="sensory_box"/>
    <property type="match status" value="1"/>
</dbReference>
<dbReference type="CDD" id="cd00130">
    <property type="entry name" value="PAS"/>
    <property type="match status" value="1"/>
</dbReference>
<comment type="caution">
    <text evidence="5">The sequence shown here is derived from an EMBL/GenBank/DDBJ whole genome shotgun (WGS) entry which is preliminary data.</text>
</comment>
<protein>
    <submittedName>
        <fullName evidence="5">PAS domain S-box-containing protein</fullName>
    </submittedName>
</protein>
<dbReference type="PROSITE" id="PS50113">
    <property type="entry name" value="PAC"/>
    <property type="match status" value="1"/>
</dbReference>
<keyword evidence="2" id="KW-0472">Membrane</keyword>
<feature type="domain" description="PAS" evidence="3">
    <location>
        <begin position="174"/>
        <end position="232"/>
    </location>
</feature>
<dbReference type="Pfam" id="PF13426">
    <property type="entry name" value="PAS_9"/>
    <property type="match status" value="1"/>
</dbReference>
<organism evidence="5 6">
    <name type="scientific">Aporhodopirellula rubra</name>
    <dbReference type="NCBI Taxonomy" id="980271"/>
    <lineage>
        <taxon>Bacteria</taxon>
        <taxon>Pseudomonadati</taxon>
        <taxon>Planctomycetota</taxon>
        <taxon>Planctomycetia</taxon>
        <taxon>Pirellulales</taxon>
        <taxon>Pirellulaceae</taxon>
        <taxon>Aporhodopirellula</taxon>
    </lineage>
</organism>
<dbReference type="AlphaFoldDB" id="A0A7W5DZI2"/>
<dbReference type="InterPro" id="IPR000700">
    <property type="entry name" value="PAS-assoc_C"/>
</dbReference>
<dbReference type="Gene3D" id="3.30.450.20">
    <property type="entry name" value="PAS domain"/>
    <property type="match status" value="1"/>
</dbReference>
<dbReference type="InterPro" id="IPR052155">
    <property type="entry name" value="Biofilm_reg_signaling"/>
</dbReference>
<dbReference type="InterPro" id="IPR001610">
    <property type="entry name" value="PAC"/>
</dbReference>
<evidence type="ECO:0000313" key="5">
    <source>
        <dbReference type="EMBL" id="MBB3207064.1"/>
    </source>
</evidence>
<dbReference type="RefSeq" id="WP_184305465.1">
    <property type="nucleotide sequence ID" value="NZ_JACHXU010000009.1"/>
</dbReference>
<evidence type="ECO:0000313" key="6">
    <source>
        <dbReference type="Proteomes" id="UP000536179"/>
    </source>
</evidence>
<evidence type="ECO:0000259" key="4">
    <source>
        <dbReference type="PROSITE" id="PS50113"/>
    </source>
</evidence>
<keyword evidence="1" id="KW-0175">Coiled coil</keyword>
<feature type="coiled-coil region" evidence="1">
    <location>
        <begin position="290"/>
        <end position="324"/>
    </location>
</feature>
<keyword evidence="2" id="KW-1133">Transmembrane helix</keyword>
<dbReference type="InterPro" id="IPR000014">
    <property type="entry name" value="PAS"/>
</dbReference>
<dbReference type="SUPFAM" id="SSF55785">
    <property type="entry name" value="PYP-like sensor domain (PAS domain)"/>
    <property type="match status" value="1"/>
</dbReference>
<sequence>MYPSMFLRSSFFMINRRLFTGLVLVSSLLFLVRTTLQTSTSNARVDNTTVTTLDATLSSTPPFLPVFSQTERVSYLPLSVLILVGVVSIVAYRTQDAAMSHAANQSYGIVPQPPAHQPLFNDLSPIASNGHTGALVESHRQATDTNAIDSAAAAMTTQTVPTDNLVMTEPFPAKMRTFRRAIEQSPASVIITDSKARIEFVNPQFEEVTGYSSAEAIGRSPRILKSGVHPPDFYGSMWRTLLDGKVWRGEICNRRRSGELFWEDTSITAVFDDDGKVANYVAVKIDITERKQIEEQLAAHVDSLEKAKRELEEISEHEKATSESLQARLKELEAFNRIAIGHEMQIIALKKEINEMCADTGDPPKYEIAKSKTVT</sequence>
<feature type="transmembrane region" description="Helical" evidence="2">
    <location>
        <begin position="73"/>
        <end position="92"/>
    </location>
</feature>
<reference evidence="5 6" key="1">
    <citation type="submission" date="2020-08" db="EMBL/GenBank/DDBJ databases">
        <title>Genomic Encyclopedia of Type Strains, Phase III (KMG-III): the genomes of soil and plant-associated and newly described type strains.</title>
        <authorList>
            <person name="Whitman W."/>
        </authorList>
    </citation>
    <scope>NUCLEOTIDE SEQUENCE [LARGE SCALE GENOMIC DNA]</scope>
    <source>
        <strain evidence="5 6">CECT 8075</strain>
    </source>
</reference>
<dbReference type="PANTHER" id="PTHR44757">
    <property type="entry name" value="DIGUANYLATE CYCLASE DGCP"/>
    <property type="match status" value="1"/>
</dbReference>
<dbReference type="SMART" id="SM00086">
    <property type="entry name" value="PAC"/>
    <property type="match status" value="1"/>
</dbReference>
<evidence type="ECO:0000256" key="1">
    <source>
        <dbReference type="SAM" id="Coils"/>
    </source>
</evidence>
<proteinExistence type="predicted"/>
<evidence type="ECO:0000259" key="3">
    <source>
        <dbReference type="PROSITE" id="PS50112"/>
    </source>
</evidence>
<dbReference type="Proteomes" id="UP000536179">
    <property type="component" value="Unassembled WGS sequence"/>
</dbReference>
<gene>
    <name evidence="5" type="ORF">FHS27_002883</name>
</gene>
<dbReference type="SMART" id="SM00091">
    <property type="entry name" value="PAS"/>
    <property type="match status" value="1"/>
</dbReference>